<keyword evidence="4" id="KW-0862">Zinc</keyword>
<dbReference type="RefSeq" id="WP_246146738.1">
    <property type="nucleotide sequence ID" value="NZ_CP036525.1"/>
</dbReference>
<protein>
    <submittedName>
        <fullName evidence="8">Matrixin</fullName>
    </submittedName>
</protein>
<evidence type="ECO:0000256" key="5">
    <source>
        <dbReference type="ARBA" id="ARBA00023049"/>
    </source>
</evidence>
<feature type="compositionally biased region" description="Acidic residues" evidence="6">
    <location>
        <begin position="207"/>
        <end position="218"/>
    </location>
</feature>
<evidence type="ECO:0000256" key="4">
    <source>
        <dbReference type="ARBA" id="ARBA00022833"/>
    </source>
</evidence>
<dbReference type="GO" id="GO:0004222">
    <property type="term" value="F:metalloendopeptidase activity"/>
    <property type="evidence" value="ECO:0007669"/>
    <property type="project" value="InterPro"/>
</dbReference>
<dbReference type="PROSITE" id="PS00018">
    <property type="entry name" value="EF_HAND_1"/>
    <property type="match status" value="1"/>
</dbReference>
<keyword evidence="5" id="KW-0482">Metalloprotease</keyword>
<keyword evidence="3" id="KW-0378">Hydrolase</keyword>
<keyword evidence="1" id="KW-0645">Protease</keyword>
<dbReference type="InterPro" id="IPR006026">
    <property type="entry name" value="Peptidase_Metallo"/>
</dbReference>
<dbReference type="GO" id="GO:0008270">
    <property type="term" value="F:zinc ion binding"/>
    <property type="evidence" value="ECO:0007669"/>
    <property type="project" value="InterPro"/>
</dbReference>
<sequence length="504" mass="53996">MSKFSTLLSQRRGSKRRRLSAEPLEARRLLAASMGWDGPGLGSAELTYHIANSPDSLTQAETNAAIETALDAWASVADITFTPTDQSGLRDSIDLSFTRIDGVGGTLAQAYFPDDVNSDRIAGDVQFDLADAWEVGNSLGNQAFDLVYVAVHEIGHSLGLDHTAAMGSVLAPFVSPSQSFNGLDSSDAVAIGDLYAVADVVTGSESPVDEVPSDESPVDETPTPETNTDTSDSDDDRFPRNRWRRGGGWHRWGGRLDAETPEYNYVHPTDVNSDGNTSALDALAVINSMQQNSADVAIVDFDQATEPIDDAAIVVDEVDGDETIDDGGLVDDTNGDPFCDTGVRHRSHRYDVGLFGNDAESLVTRFDTDGDAALSEDEVPNRLWAKLADFEADTNADGFVSLAELELAVTAAAQESFNEKDADSDGLLVETEVSDRFWAKVSPADTDGDDGVSFDEFSAFISEGLAHDSGNDPVDFGRHGHHGRGHHRSADAVFTAFGRLAGRR</sequence>
<dbReference type="GO" id="GO:0006508">
    <property type="term" value="P:proteolysis"/>
    <property type="evidence" value="ECO:0007669"/>
    <property type="project" value="UniProtKB-KW"/>
</dbReference>
<feature type="region of interest" description="Disordered" evidence="6">
    <location>
        <begin position="204"/>
        <end position="244"/>
    </location>
</feature>
<dbReference type="EMBL" id="CP036525">
    <property type="protein sequence ID" value="QDT03988.1"/>
    <property type="molecule type" value="Genomic_DNA"/>
</dbReference>
<dbReference type="InterPro" id="IPR024079">
    <property type="entry name" value="MetalloPept_cat_dom_sf"/>
</dbReference>
<dbReference type="InterPro" id="IPR011992">
    <property type="entry name" value="EF-hand-dom_pair"/>
</dbReference>
<dbReference type="GO" id="GO:0031012">
    <property type="term" value="C:extracellular matrix"/>
    <property type="evidence" value="ECO:0007669"/>
    <property type="project" value="InterPro"/>
</dbReference>
<dbReference type="KEGG" id="rlc:K227x_23740"/>
<dbReference type="AlphaFoldDB" id="A0A517NAE4"/>
<dbReference type="Proteomes" id="UP000318538">
    <property type="component" value="Chromosome"/>
</dbReference>
<evidence type="ECO:0000256" key="2">
    <source>
        <dbReference type="ARBA" id="ARBA00022723"/>
    </source>
</evidence>
<dbReference type="InterPro" id="IPR001818">
    <property type="entry name" value="Pept_M10_metallopeptidase"/>
</dbReference>
<dbReference type="PRINTS" id="PR00138">
    <property type="entry name" value="MATRIXIN"/>
</dbReference>
<dbReference type="Pfam" id="PF00413">
    <property type="entry name" value="Peptidase_M10"/>
    <property type="match status" value="1"/>
</dbReference>
<keyword evidence="2" id="KW-0479">Metal-binding</keyword>
<evidence type="ECO:0000256" key="1">
    <source>
        <dbReference type="ARBA" id="ARBA00022670"/>
    </source>
</evidence>
<keyword evidence="9" id="KW-1185">Reference proteome</keyword>
<dbReference type="SUPFAM" id="SSF55486">
    <property type="entry name" value="Metalloproteases ('zincins'), catalytic domain"/>
    <property type="match status" value="1"/>
</dbReference>
<name>A0A517NAE4_9BACT</name>
<evidence type="ECO:0000256" key="3">
    <source>
        <dbReference type="ARBA" id="ARBA00022801"/>
    </source>
</evidence>
<accession>A0A517NAE4</accession>
<proteinExistence type="predicted"/>
<dbReference type="SUPFAM" id="SSF47473">
    <property type="entry name" value="EF-hand"/>
    <property type="match status" value="1"/>
</dbReference>
<dbReference type="PANTHER" id="PTHR10201">
    <property type="entry name" value="MATRIX METALLOPROTEINASE"/>
    <property type="match status" value="1"/>
</dbReference>
<dbReference type="Gene3D" id="3.40.390.10">
    <property type="entry name" value="Collagenase (Catalytic Domain)"/>
    <property type="match status" value="1"/>
</dbReference>
<dbReference type="InterPro" id="IPR021190">
    <property type="entry name" value="Pept_M10A"/>
</dbReference>
<feature type="compositionally biased region" description="Low complexity" evidence="6">
    <location>
        <begin position="219"/>
        <end position="230"/>
    </location>
</feature>
<dbReference type="SMART" id="SM00235">
    <property type="entry name" value="ZnMc"/>
    <property type="match status" value="1"/>
</dbReference>
<evidence type="ECO:0000259" key="7">
    <source>
        <dbReference type="SMART" id="SM00235"/>
    </source>
</evidence>
<dbReference type="PANTHER" id="PTHR10201:SF323">
    <property type="entry name" value="MATRIX METALLOPROTEINASE-21"/>
    <property type="match status" value="1"/>
</dbReference>
<organism evidence="8 9">
    <name type="scientific">Rubripirellula lacrimiformis</name>
    <dbReference type="NCBI Taxonomy" id="1930273"/>
    <lineage>
        <taxon>Bacteria</taxon>
        <taxon>Pseudomonadati</taxon>
        <taxon>Planctomycetota</taxon>
        <taxon>Planctomycetia</taxon>
        <taxon>Pirellulales</taxon>
        <taxon>Pirellulaceae</taxon>
        <taxon>Rubripirellula</taxon>
    </lineage>
</organism>
<evidence type="ECO:0000313" key="8">
    <source>
        <dbReference type="EMBL" id="QDT03988.1"/>
    </source>
</evidence>
<reference evidence="8 9" key="1">
    <citation type="submission" date="2019-02" db="EMBL/GenBank/DDBJ databases">
        <title>Deep-cultivation of Planctomycetes and their phenomic and genomic characterization uncovers novel biology.</title>
        <authorList>
            <person name="Wiegand S."/>
            <person name="Jogler M."/>
            <person name="Boedeker C."/>
            <person name="Pinto D."/>
            <person name="Vollmers J."/>
            <person name="Rivas-Marin E."/>
            <person name="Kohn T."/>
            <person name="Peeters S.H."/>
            <person name="Heuer A."/>
            <person name="Rast P."/>
            <person name="Oberbeckmann S."/>
            <person name="Bunk B."/>
            <person name="Jeske O."/>
            <person name="Meyerdierks A."/>
            <person name="Storesund J.E."/>
            <person name="Kallscheuer N."/>
            <person name="Luecker S."/>
            <person name="Lage O.M."/>
            <person name="Pohl T."/>
            <person name="Merkel B.J."/>
            <person name="Hornburger P."/>
            <person name="Mueller R.-W."/>
            <person name="Bruemmer F."/>
            <person name="Labrenz M."/>
            <person name="Spormann A.M."/>
            <person name="Op den Camp H."/>
            <person name="Overmann J."/>
            <person name="Amann R."/>
            <person name="Jetten M.S.M."/>
            <person name="Mascher T."/>
            <person name="Medema M.H."/>
            <person name="Devos D.P."/>
            <person name="Kaster A.-K."/>
            <person name="Ovreas L."/>
            <person name="Rohde M."/>
            <person name="Galperin M.Y."/>
            <person name="Jogler C."/>
        </authorList>
    </citation>
    <scope>NUCLEOTIDE SEQUENCE [LARGE SCALE GENOMIC DNA]</scope>
    <source>
        <strain evidence="8 9">K22_7</strain>
    </source>
</reference>
<evidence type="ECO:0000313" key="9">
    <source>
        <dbReference type="Proteomes" id="UP000318538"/>
    </source>
</evidence>
<feature type="domain" description="Peptidase metallopeptidase" evidence="7">
    <location>
        <begin position="32"/>
        <end position="197"/>
    </location>
</feature>
<evidence type="ECO:0000256" key="6">
    <source>
        <dbReference type="SAM" id="MobiDB-lite"/>
    </source>
</evidence>
<dbReference type="InterPro" id="IPR018247">
    <property type="entry name" value="EF_Hand_1_Ca_BS"/>
</dbReference>
<dbReference type="Gene3D" id="1.10.238.10">
    <property type="entry name" value="EF-hand"/>
    <property type="match status" value="1"/>
</dbReference>
<gene>
    <name evidence="8" type="ORF">K227x_23740</name>
</gene>